<comment type="similarity">
    <text evidence="3 24">Belongs to the enoyl-CoA hydratase/isomerase family.</text>
</comment>
<dbReference type="PANTHER" id="PTHR11941">
    <property type="entry name" value="ENOYL-COA HYDRATASE-RELATED"/>
    <property type="match status" value="1"/>
</dbReference>
<evidence type="ECO:0000256" key="3">
    <source>
        <dbReference type="ARBA" id="ARBA00005254"/>
    </source>
</evidence>
<dbReference type="GO" id="GO:0006631">
    <property type="term" value="P:fatty acid metabolic process"/>
    <property type="evidence" value="ECO:0007669"/>
    <property type="project" value="UniProtKB-KW"/>
</dbReference>
<evidence type="ECO:0000256" key="7">
    <source>
        <dbReference type="ARBA" id="ARBA00022946"/>
    </source>
</evidence>
<evidence type="ECO:0000256" key="2">
    <source>
        <dbReference type="ARBA" id="ARBA00005005"/>
    </source>
</evidence>
<evidence type="ECO:0000313" key="25">
    <source>
        <dbReference type="EMBL" id="PNI91443.1"/>
    </source>
</evidence>
<comment type="function">
    <text evidence="18">Key enzyme of fatty acid beta-oxidation. Able to isomerize both 3-cis (3Z) and 3-trans (3E) double bonds into the 2-trans (2E) form in a range of enoyl-CoA species, with a preference for (3Z)-enoyl-CoAs over (3E)-enoyl-CoAs. The catalytic efficiency of this enzyme is not affected by the fatty acyl chain length.</text>
</comment>
<evidence type="ECO:0000256" key="4">
    <source>
        <dbReference type="ARBA" id="ARBA00011233"/>
    </source>
</evidence>
<evidence type="ECO:0000256" key="6">
    <source>
        <dbReference type="ARBA" id="ARBA00022832"/>
    </source>
</evidence>
<dbReference type="InterPro" id="IPR001753">
    <property type="entry name" value="Enoyl-CoA_hydra/iso"/>
</dbReference>
<comment type="catalytic activity">
    <reaction evidence="15">
        <text>(2E)-tetradecenoyl-CoA = (3Z)-tetradecenoyl-CoA</text>
        <dbReference type="Rhea" id="RHEA:29847"/>
        <dbReference type="ChEBI" id="CHEBI:61405"/>
        <dbReference type="ChEBI" id="CHEBI:61968"/>
    </reaction>
    <physiologicalReaction direction="right-to-left" evidence="15">
        <dbReference type="Rhea" id="RHEA:29849"/>
    </physiologicalReaction>
</comment>
<dbReference type="AlphaFoldDB" id="A0A2J8Q598"/>
<evidence type="ECO:0000256" key="21">
    <source>
        <dbReference type="ARBA" id="ARBA00078358"/>
    </source>
</evidence>
<evidence type="ECO:0000256" key="19">
    <source>
        <dbReference type="ARBA" id="ARBA00068317"/>
    </source>
</evidence>
<comment type="pathway">
    <text evidence="2">Lipid metabolism; fatty acid beta-oxidation.</text>
</comment>
<evidence type="ECO:0000256" key="16">
    <source>
        <dbReference type="ARBA" id="ARBA00052376"/>
    </source>
</evidence>
<dbReference type="SUPFAM" id="SSF52096">
    <property type="entry name" value="ClpP/crotonase"/>
    <property type="match status" value="1"/>
</dbReference>
<name>A0A2J8Q598_PANTR</name>
<keyword evidence="9" id="KW-0443">Lipid metabolism</keyword>
<comment type="caution">
    <text evidence="25">The sequence shown here is derived from an EMBL/GenBank/DDBJ whole genome shotgun (WGS) entry which is preliminary data.</text>
</comment>
<reference evidence="25 26" key="1">
    <citation type="submission" date="2017-12" db="EMBL/GenBank/DDBJ databases">
        <title>High-resolution comparative analysis of great ape genomes.</title>
        <authorList>
            <person name="Pollen A."/>
            <person name="Hastie A."/>
            <person name="Hormozdiari F."/>
            <person name="Dougherty M."/>
            <person name="Liu R."/>
            <person name="Chaisson M."/>
            <person name="Hoppe E."/>
            <person name="Hill C."/>
            <person name="Pang A."/>
            <person name="Hillier L."/>
            <person name="Baker C."/>
            <person name="Armstrong J."/>
            <person name="Shendure J."/>
            <person name="Paten B."/>
            <person name="Wilson R."/>
            <person name="Chao H."/>
            <person name="Schneider V."/>
            <person name="Ventura M."/>
            <person name="Kronenberg Z."/>
            <person name="Murali S."/>
            <person name="Gordon D."/>
            <person name="Cantsilieris S."/>
            <person name="Munson K."/>
            <person name="Nelson B."/>
            <person name="Raja A."/>
            <person name="Underwood J."/>
            <person name="Diekhans M."/>
            <person name="Fiddes I."/>
            <person name="Haussler D."/>
            <person name="Eichler E."/>
        </authorList>
    </citation>
    <scope>NUCLEOTIDE SEQUENCE [LARGE SCALE GENOMIC DNA]</scope>
    <source>
        <strain evidence="25">Yerkes chimp pedigree #C0471</strain>
    </source>
</reference>
<evidence type="ECO:0000256" key="11">
    <source>
        <dbReference type="ARBA" id="ARBA00023235"/>
    </source>
</evidence>
<evidence type="ECO:0000256" key="20">
    <source>
        <dbReference type="ARBA" id="ARBA00076241"/>
    </source>
</evidence>
<dbReference type="PROSITE" id="PS00166">
    <property type="entry name" value="ENOYL_COA_HYDRATASE"/>
    <property type="match status" value="1"/>
</dbReference>
<dbReference type="Pfam" id="PF00378">
    <property type="entry name" value="ECH_1"/>
    <property type="match status" value="2"/>
</dbReference>
<evidence type="ECO:0000256" key="5">
    <source>
        <dbReference type="ARBA" id="ARBA00012064"/>
    </source>
</evidence>
<evidence type="ECO:0000256" key="14">
    <source>
        <dbReference type="ARBA" id="ARBA00050938"/>
    </source>
</evidence>
<evidence type="ECO:0000256" key="8">
    <source>
        <dbReference type="ARBA" id="ARBA00022990"/>
    </source>
</evidence>
<dbReference type="InterPro" id="IPR018376">
    <property type="entry name" value="Enoyl-CoA_hyd/isom_CS"/>
</dbReference>
<evidence type="ECO:0000256" key="17">
    <source>
        <dbReference type="ARBA" id="ARBA00052542"/>
    </source>
</evidence>
<dbReference type="Gene3D" id="3.90.226.10">
    <property type="entry name" value="2-enoyl-CoA Hydratase, Chain A, domain 1"/>
    <property type="match status" value="1"/>
</dbReference>
<keyword evidence="11" id="KW-0413">Isomerase</keyword>
<comment type="subcellular location">
    <subcellularLocation>
        <location evidence="1">Mitochondrion matrix</location>
    </subcellularLocation>
</comment>
<evidence type="ECO:0000256" key="23">
    <source>
        <dbReference type="ARBA" id="ARBA00083575"/>
    </source>
</evidence>
<sequence>MALVASVRVPARVLLRAGARLPGAALGRTERAAGGGDGARRFGSRRVLVEPDAGAGVAVMKFKNPPVNSLSLEFLTELVISLEKLENDKSFRGVILTSDRPGIFSAGLDLTEMCGRSPAHYAEYWKAVQELWLRLYQSNLVLVSAINGACPAGGCLVALTCDYRILADNPRLKDTLENTIGHRAAERALQLGLLFPPAEALQVGIVDQVVPEEQVQSTALSAIAQWMAIPDHARQLTKAMMRKATASRLITQRDADVQNFVSFISKDSIQKSLQMYLERLKEKKG</sequence>
<dbReference type="EMBL" id="NBAG03000078">
    <property type="protein sequence ID" value="PNI91443.1"/>
    <property type="molecule type" value="Genomic_DNA"/>
</dbReference>
<dbReference type="Proteomes" id="UP000236370">
    <property type="component" value="Unassembled WGS sequence"/>
</dbReference>
<gene>
    <name evidence="25" type="ORF">CK820_G0043576</name>
</gene>
<comment type="catalytic activity">
    <reaction evidence="16">
        <text>(3Z)-dodecenoyl-CoA = (2E)-dodecenoyl-CoA</text>
        <dbReference type="Rhea" id="RHEA:23716"/>
        <dbReference type="ChEBI" id="CHEBI:57330"/>
        <dbReference type="ChEBI" id="CHEBI:58543"/>
        <dbReference type="EC" id="5.3.3.8"/>
    </reaction>
    <physiologicalReaction direction="left-to-right" evidence="16">
        <dbReference type="Rhea" id="RHEA:23717"/>
    </physiologicalReaction>
</comment>
<evidence type="ECO:0000313" key="26">
    <source>
        <dbReference type="Proteomes" id="UP000236370"/>
    </source>
</evidence>
<comment type="catalytic activity">
    <reaction evidence="13">
        <text>(3Z)-hexenoyl-CoA = (2E)-hexenoyl-CoA</text>
        <dbReference type="Rhea" id="RHEA:45748"/>
        <dbReference type="ChEBI" id="CHEBI:62077"/>
        <dbReference type="ChEBI" id="CHEBI:85415"/>
    </reaction>
    <physiologicalReaction direction="left-to-right" evidence="13">
        <dbReference type="Rhea" id="RHEA:45749"/>
    </physiologicalReaction>
</comment>
<protein>
    <recommendedName>
        <fullName evidence="19">Enoyl-CoA delta isomerase 1, mitochondrial</fullName>
        <ecNumber evidence="5">5.3.3.8</ecNumber>
    </recommendedName>
    <alternativeName>
        <fullName evidence="23">3,2-trans-enoyl-CoA isomerase</fullName>
    </alternativeName>
    <alternativeName>
        <fullName evidence="20 21">Delta(3),Delta(2)-enoyl-CoA isomerase</fullName>
    </alternativeName>
    <alternativeName>
        <fullName evidence="22">Dodecenoyl-CoA isomerase</fullName>
    </alternativeName>
</protein>
<evidence type="ECO:0000256" key="12">
    <source>
        <dbReference type="ARBA" id="ARBA00035949"/>
    </source>
</evidence>
<dbReference type="EC" id="5.3.3.8" evidence="5"/>
<evidence type="ECO:0000256" key="9">
    <source>
        <dbReference type="ARBA" id="ARBA00023098"/>
    </source>
</evidence>
<keyword evidence="10" id="KW-0496">Mitochondrion</keyword>
<keyword evidence="6" id="KW-0276">Fatty acid metabolism</keyword>
<dbReference type="GO" id="GO:0004165">
    <property type="term" value="F:delta(3)-delta(2)-enoyl-CoA isomerase activity"/>
    <property type="evidence" value="ECO:0007669"/>
    <property type="project" value="UniProtKB-EC"/>
</dbReference>
<dbReference type="Gene3D" id="6.10.250.170">
    <property type="match status" value="1"/>
</dbReference>
<keyword evidence="7" id="KW-0809">Transit peptide</keyword>
<dbReference type="CDD" id="cd06558">
    <property type="entry name" value="crotonase-like"/>
    <property type="match status" value="1"/>
</dbReference>
<dbReference type="InterPro" id="IPR029045">
    <property type="entry name" value="ClpP/crotonase-like_dom_sf"/>
</dbReference>
<comment type="catalytic activity">
    <reaction evidence="17">
        <text>(3Z)-octenoyl-CoA = (2E)-octenoyl-CoA</text>
        <dbReference type="Rhea" id="RHEA:46044"/>
        <dbReference type="ChEBI" id="CHEBI:62242"/>
        <dbReference type="ChEBI" id="CHEBI:85640"/>
    </reaction>
    <physiologicalReaction direction="left-to-right" evidence="17">
        <dbReference type="Rhea" id="RHEA:46045"/>
    </physiologicalReaction>
</comment>
<evidence type="ECO:0000256" key="1">
    <source>
        <dbReference type="ARBA" id="ARBA00004305"/>
    </source>
</evidence>
<evidence type="ECO:0000256" key="22">
    <source>
        <dbReference type="ARBA" id="ARBA00082088"/>
    </source>
</evidence>
<evidence type="ECO:0000256" key="15">
    <source>
        <dbReference type="ARBA" id="ARBA00051293"/>
    </source>
</evidence>
<dbReference type="PANTHER" id="PTHR11941:SF45">
    <property type="entry name" value="ENOYL-COA DELTA ISOMERASE 1, MITOCHONDRIAL"/>
    <property type="match status" value="1"/>
</dbReference>
<keyword evidence="8" id="KW-0007">Acetylation</keyword>
<dbReference type="FunFam" id="3.90.226.10:FF:000034">
    <property type="entry name" value="Enoyl-CoA delta isomerase 1"/>
    <property type="match status" value="1"/>
</dbReference>
<dbReference type="GO" id="GO:0005759">
    <property type="term" value="C:mitochondrial matrix"/>
    <property type="evidence" value="ECO:0007669"/>
    <property type="project" value="UniProtKB-SubCell"/>
</dbReference>
<evidence type="ECO:0000256" key="24">
    <source>
        <dbReference type="RuleBase" id="RU003707"/>
    </source>
</evidence>
<organism evidence="25 26">
    <name type="scientific">Pan troglodytes</name>
    <name type="common">Chimpanzee</name>
    <dbReference type="NCBI Taxonomy" id="9598"/>
    <lineage>
        <taxon>Eukaryota</taxon>
        <taxon>Metazoa</taxon>
        <taxon>Chordata</taxon>
        <taxon>Craniata</taxon>
        <taxon>Vertebrata</taxon>
        <taxon>Euteleostomi</taxon>
        <taxon>Mammalia</taxon>
        <taxon>Eutheria</taxon>
        <taxon>Euarchontoglires</taxon>
        <taxon>Primates</taxon>
        <taxon>Haplorrhini</taxon>
        <taxon>Catarrhini</taxon>
        <taxon>Hominidae</taxon>
        <taxon>Pan</taxon>
    </lineage>
</organism>
<comment type="catalytic activity">
    <reaction evidence="12">
        <text>a (3E)-enoyl-CoA = a 4-saturated (2E)-enoyl-CoA</text>
        <dbReference type="Rhea" id="RHEA:45228"/>
        <dbReference type="ChEBI" id="CHEBI:58521"/>
        <dbReference type="ChEBI" id="CHEBI:85097"/>
        <dbReference type="EC" id="5.3.3.8"/>
    </reaction>
    <physiologicalReaction direction="left-to-right" evidence="12">
        <dbReference type="Rhea" id="RHEA:45229"/>
    </physiologicalReaction>
</comment>
<proteinExistence type="inferred from homology"/>
<comment type="catalytic activity">
    <reaction evidence="14">
        <text>(3Z)-decenoyl-CoA = (2E)-decenoyl-CoA</text>
        <dbReference type="Rhea" id="RHEA:77195"/>
        <dbReference type="ChEBI" id="CHEBI:61406"/>
        <dbReference type="ChEBI" id="CHEBI:195601"/>
    </reaction>
    <physiologicalReaction direction="left-to-right" evidence="14">
        <dbReference type="Rhea" id="RHEA:77196"/>
    </physiologicalReaction>
</comment>
<evidence type="ECO:0000256" key="18">
    <source>
        <dbReference type="ARBA" id="ARBA00056147"/>
    </source>
</evidence>
<comment type="subunit">
    <text evidence="4">Homotrimer.</text>
</comment>
<accession>A0A2J8Q598</accession>
<evidence type="ECO:0000256" key="13">
    <source>
        <dbReference type="ARBA" id="ARBA00036336"/>
    </source>
</evidence>
<evidence type="ECO:0000256" key="10">
    <source>
        <dbReference type="ARBA" id="ARBA00023128"/>
    </source>
</evidence>